<feature type="non-terminal residue" evidence="2">
    <location>
        <position position="1"/>
    </location>
</feature>
<dbReference type="Gene3D" id="2.30.38.10">
    <property type="entry name" value="Luciferase, Domain 3"/>
    <property type="match status" value="1"/>
</dbReference>
<dbReference type="GO" id="GO:0043041">
    <property type="term" value="P:amino acid activation for nonribosomal peptide biosynthetic process"/>
    <property type="evidence" value="ECO:0007669"/>
    <property type="project" value="TreeGrafter"/>
</dbReference>
<evidence type="ECO:0000259" key="1">
    <source>
        <dbReference type="Pfam" id="PF00501"/>
    </source>
</evidence>
<proteinExistence type="predicted"/>
<protein>
    <submittedName>
        <fullName evidence="2">Peptide synthase</fullName>
    </submittedName>
</protein>
<evidence type="ECO:0000313" key="3">
    <source>
        <dbReference type="Proteomes" id="UP000004471"/>
    </source>
</evidence>
<dbReference type="GO" id="GO:0044550">
    <property type="term" value="P:secondary metabolite biosynthetic process"/>
    <property type="evidence" value="ECO:0007669"/>
    <property type="project" value="TreeGrafter"/>
</dbReference>
<accession>F3FWN8</accession>
<name>F3FWN8_PSESX</name>
<dbReference type="PANTHER" id="PTHR45527">
    <property type="entry name" value="NONRIBOSOMAL PEPTIDE SYNTHETASE"/>
    <property type="match status" value="1"/>
</dbReference>
<dbReference type="Gene3D" id="3.40.50.980">
    <property type="match status" value="1"/>
</dbReference>
<dbReference type="SUPFAM" id="SSF56801">
    <property type="entry name" value="Acetyl-CoA synthetase-like"/>
    <property type="match status" value="1"/>
</dbReference>
<dbReference type="AlphaFoldDB" id="F3FWN8"/>
<feature type="domain" description="AMP-dependent synthetase/ligase" evidence="1">
    <location>
        <begin position="3"/>
        <end position="84"/>
    </location>
</feature>
<reference evidence="2 3" key="1">
    <citation type="journal article" date="2011" name="PLoS Pathog.">
        <title>Dynamic evolution of pathogenicity revealed by sequencing and comparative genomics of 19 Pseudomonas syringae isolates.</title>
        <authorList>
            <person name="Baltrus D.A."/>
            <person name="Nishimura M.T."/>
            <person name="Romanchuk A."/>
            <person name="Chang J.H."/>
            <person name="Mukhtar M.S."/>
            <person name="Cherkis K."/>
            <person name="Roach J."/>
            <person name="Grant S.R."/>
            <person name="Jones C.D."/>
            <person name="Dangl J.L."/>
        </authorList>
    </citation>
    <scope>NUCLEOTIDE SEQUENCE [LARGE SCALE GENOMIC DNA]</scope>
    <source>
        <strain evidence="3">M301072PT</strain>
    </source>
</reference>
<dbReference type="Proteomes" id="UP000004471">
    <property type="component" value="Unassembled WGS sequence"/>
</dbReference>
<dbReference type="GO" id="GO:0005829">
    <property type="term" value="C:cytosol"/>
    <property type="evidence" value="ECO:0007669"/>
    <property type="project" value="TreeGrafter"/>
</dbReference>
<organism evidence="2 3">
    <name type="scientific">Pseudomonas syringae pv. japonica str. M301072</name>
    <dbReference type="NCBI Taxonomy" id="629262"/>
    <lineage>
        <taxon>Bacteria</taxon>
        <taxon>Pseudomonadati</taxon>
        <taxon>Pseudomonadota</taxon>
        <taxon>Gammaproteobacteria</taxon>
        <taxon>Pseudomonadales</taxon>
        <taxon>Pseudomonadaceae</taxon>
        <taxon>Pseudomonas</taxon>
        <taxon>Pseudomonas syringae</taxon>
    </lineage>
</organism>
<dbReference type="InterPro" id="IPR000873">
    <property type="entry name" value="AMP-dep_synth/lig_dom"/>
</dbReference>
<dbReference type="PANTHER" id="PTHR45527:SF1">
    <property type="entry name" value="FATTY ACID SYNTHASE"/>
    <property type="match status" value="1"/>
</dbReference>
<feature type="non-terminal residue" evidence="2">
    <location>
        <position position="85"/>
    </location>
</feature>
<gene>
    <name evidence="2" type="ORF">PSYJA_39008</name>
</gene>
<dbReference type="EMBL" id="AEAH01002724">
    <property type="protein sequence ID" value="EGH34630.1"/>
    <property type="molecule type" value="Genomic_DNA"/>
</dbReference>
<dbReference type="Pfam" id="PF00501">
    <property type="entry name" value="AMP-binding"/>
    <property type="match status" value="1"/>
</dbReference>
<evidence type="ECO:0000313" key="2">
    <source>
        <dbReference type="EMBL" id="EGH34630.1"/>
    </source>
</evidence>
<sequence>PKRASKWLQRYPQIGLVNAYGPAECSDDVAFFRVDAQSTCSAYLPIGSPTDNNRLYLLDDALDLVPLGAVGELCVAGAGVGRGYV</sequence>
<dbReference type="GO" id="GO:0031177">
    <property type="term" value="F:phosphopantetheine binding"/>
    <property type="evidence" value="ECO:0007669"/>
    <property type="project" value="TreeGrafter"/>
</dbReference>
<comment type="caution">
    <text evidence="2">The sequence shown here is derived from an EMBL/GenBank/DDBJ whole genome shotgun (WGS) entry which is preliminary data.</text>
</comment>